<dbReference type="Proteomes" id="UP000700596">
    <property type="component" value="Unassembled WGS sequence"/>
</dbReference>
<feature type="region of interest" description="Disordered" evidence="1">
    <location>
        <begin position="31"/>
        <end position="315"/>
    </location>
</feature>
<feature type="compositionally biased region" description="Low complexity" evidence="1">
    <location>
        <begin position="400"/>
        <end position="413"/>
    </location>
</feature>
<feature type="compositionally biased region" description="Basic residues" evidence="1">
    <location>
        <begin position="90"/>
        <end position="101"/>
    </location>
</feature>
<keyword evidence="3" id="KW-1185">Reference proteome</keyword>
<feature type="compositionally biased region" description="Basic and acidic residues" evidence="1">
    <location>
        <begin position="345"/>
        <end position="356"/>
    </location>
</feature>
<reference evidence="2" key="1">
    <citation type="journal article" date="2021" name="Nat. Commun.">
        <title>Genetic determinants of endophytism in the Arabidopsis root mycobiome.</title>
        <authorList>
            <person name="Mesny F."/>
            <person name="Miyauchi S."/>
            <person name="Thiergart T."/>
            <person name="Pickel B."/>
            <person name="Atanasova L."/>
            <person name="Karlsson M."/>
            <person name="Huettel B."/>
            <person name="Barry K.W."/>
            <person name="Haridas S."/>
            <person name="Chen C."/>
            <person name="Bauer D."/>
            <person name="Andreopoulos W."/>
            <person name="Pangilinan J."/>
            <person name="LaButti K."/>
            <person name="Riley R."/>
            <person name="Lipzen A."/>
            <person name="Clum A."/>
            <person name="Drula E."/>
            <person name="Henrissat B."/>
            <person name="Kohler A."/>
            <person name="Grigoriev I.V."/>
            <person name="Martin F.M."/>
            <person name="Hacquard S."/>
        </authorList>
    </citation>
    <scope>NUCLEOTIDE SEQUENCE</scope>
    <source>
        <strain evidence="2">MPI-CAGE-CH-0243</strain>
    </source>
</reference>
<evidence type="ECO:0000256" key="1">
    <source>
        <dbReference type="SAM" id="MobiDB-lite"/>
    </source>
</evidence>
<feature type="compositionally biased region" description="Basic and acidic residues" evidence="1">
    <location>
        <begin position="217"/>
        <end position="242"/>
    </location>
</feature>
<accession>A0A9P9IVK4</accession>
<evidence type="ECO:0000313" key="2">
    <source>
        <dbReference type="EMBL" id="KAH7132379.1"/>
    </source>
</evidence>
<sequence length="706" mass="79779">MPPKGLYAIPRHHLYNRNAIHRKFNSNELKPQELLQVEETATPLPQQNDKAEYGTDLVSRKEKKSKKNSRRESVCESKDGEELDGTGKTNKSKHRKHRKSRASGVEDQHALTNQGIAQRVEISFTPYGVRPSEKLSESNSKGADGEKNASLSSKKRKRLSKETNMDHEGAAGNSSDARQLNRKRRSISDGKRDNFHEKRKNRKNLGVKMLNYSTPNDIRDIEHSELAPHDPQGKKGKDDKDASVQTRTTGADVYVNRLSKKTPIPLPNSASSTHLASGLPPRLSLKIQERRGQNKTRSTPNNMAPSSDILVSDTPTQVNVERNAITTRIKTPIPFPPLQTTPRSDIVKQVRRESVREASTPQKEQQQSGKPSNQKRTTKITRPLSDEPKPRPRSSRSHRASSSGASSRASSVSIPEMFQRIKLQSGSLEDPSKRDIQPTQKIKSSKHQEAKMAEFNEKFLRLQKTMNFAHEREYLDQYFDWIISNKSEYALPCLSLGSGCNAKKEEIIRLAKLENLDTEMLNKEVGSRSVIEDANDKTLQAEQFLMLAIQACVPIPLGRIDGQWTLYCPKYAEDHFDRYGCGRRTISISSILGFKDKTYFTARINLPPLQRVCSLKTFSVPPHASFRSTTLHTVEENYKLDIIFLGNGYLQMRVDLGLLLRGKPTEAVNGKVVYMEFIGVHEKAMNWMAIKDEVMDENNERGLCNS</sequence>
<organism evidence="2 3">
    <name type="scientific">Dendryphion nanum</name>
    <dbReference type="NCBI Taxonomy" id="256645"/>
    <lineage>
        <taxon>Eukaryota</taxon>
        <taxon>Fungi</taxon>
        <taxon>Dikarya</taxon>
        <taxon>Ascomycota</taxon>
        <taxon>Pezizomycotina</taxon>
        <taxon>Dothideomycetes</taxon>
        <taxon>Pleosporomycetidae</taxon>
        <taxon>Pleosporales</taxon>
        <taxon>Torulaceae</taxon>
        <taxon>Dendryphion</taxon>
    </lineage>
</organism>
<feature type="region of interest" description="Disordered" evidence="1">
    <location>
        <begin position="331"/>
        <end position="450"/>
    </location>
</feature>
<feature type="compositionally biased region" description="Basic and acidic residues" evidence="1">
    <location>
        <begin position="70"/>
        <end position="80"/>
    </location>
</feature>
<comment type="caution">
    <text evidence="2">The sequence shown here is derived from an EMBL/GenBank/DDBJ whole genome shotgun (WGS) entry which is preliminary data.</text>
</comment>
<feature type="compositionally biased region" description="Polar residues" evidence="1">
    <location>
        <begin position="357"/>
        <end position="375"/>
    </location>
</feature>
<gene>
    <name evidence="2" type="ORF">B0J11DRAFT_577300</name>
</gene>
<evidence type="ECO:0000313" key="3">
    <source>
        <dbReference type="Proteomes" id="UP000700596"/>
    </source>
</evidence>
<feature type="compositionally biased region" description="Basic and acidic residues" evidence="1">
    <location>
        <begin position="186"/>
        <end position="196"/>
    </location>
</feature>
<proteinExistence type="predicted"/>
<name>A0A9P9IVK4_9PLEO</name>
<dbReference type="OrthoDB" id="3685818at2759"/>
<protein>
    <submittedName>
        <fullName evidence="2">Uncharacterized protein</fullName>
    </submittedName>
</protein>
<dbReference type="AlphaFoldDB" id="A0A9P9IVK4"/>
<feature type="compositionally biased region" description="Basic and acidic residues" evidence="1">
    <location>
        <begin position="160"/>
        <end position="169"/>
    </location>
</feature>
<feature type="compositionally biased region" description="Polar residues" evidence="1">
    <location>
        <begin position="295"/>
        <end position="305"/>
    </location>
</feature>
<dbReference type="EMBL" id="JAGMWT010000003">
    <property type="protein sequence ID" value="KAH7132379.1"/>
    <property type="molecule type" value="Genomic_DNA"/>
</dbReference>